<keyword evidence="6" id="KW-1185">Reference proteome</keyword>
<dbReference type="InterPro" id="IPR012906">
    <property type="entry name" value="PaaX-like_N"/>
</dbReference>
<feature type="domain" description="Transcriptional repressor PaaX-like C-terminal" evidence="3">
    <location>
        <begin position="237"/>
        <end position="302"/>
    </location>
</feature>
<dbReference type="Gene3D" id="1.10.10.10">
    <property type="entry name" value="Winged helix-like DNA-binding domain superfamily/Winged helix DNA-binding domain"/>
    <property type="match status" value="1"/>
</dbReference>
<dbReference type="Pfam" id="PF20803">
    <property type="entry name" value="PaaX_M"/>
    <property type="match status" value="1"/>
</dbReference>
<gene>
    <name evidence="5" type="ORF">GCM10023081_14880</name>
</gene>
<organism evidence="5 6">
    <name type="scientific">Arthrobacter ginkgonis</name>
    <dbReference type="NCBI Taxonomy" id="1630594"/>
    <lineage>
        <taxon>Bacteria</taxon>
        <taxon>Bacillati</taxon>
        <taxon>Actinomycetota</taxon>
        <taxon>Actinomycetes</taxon>
        <taxon>Micrococcales</taxon>
        <taxon>Micrococcaceae</taxon>
        <taxon>Arthrobacter</taxon>
    </lineage>
</organism>
<dbReference type="InterPro" id="IPR011965">
    <property type="entry name" value="PaaX_trns_reg"/>
</dbReference>
<dbReference type="Gene3D" id="1.20.58.1460">
    <property type="match status" value="1"/>
</dbReference>
<feature type="domain" description="Transcriptional repressor PaaX-like N-terminal" evidence="2">
    <location>
        <begin position="10"/>
        <end position="73"/>
    </location>
</feature>
<comment type="caution">
    <text evidence="5">The sequence shown here is derived from an EMBL/GenBank/DDBJ whole genome shotgun (WGS) entry which is preliminary data.</text>
</comment>
<dbReference type="InterPro" id="IPR048846">
    <property type="entry name" value="PaaX-like_central"/>
</dbReference>
<name>A0ABP7C520_9MICC</name>
<accession>A0ABP7C520</accession>
<dbReference type="EMBL" id="BAABEO010000009">
    <property type="protein sequence ID" value="GAA3677622.1"/>
    <property type="molecule type" value="Genomic_DNA"/>
</dbReference>
<dbReference type="Pfam" id="PF07848">
    <property type="entry name" value="PaaX"/>
    <property type="match status" value="1"/>
</dbReference>
<dbReference type="RefSeq" id="WP_345149695.1">
    <property type="nucleotide sequence ID" value="NZ_BAABEO010000009.1"/>
</dbReference>
<dbReference type="InterPro" id="IPR013225">
    <property type="entry name" value="PaaX_C"/>
</dbReference>
<feature type="compositionally biased region" description="Polar residues" evidence="1">
    <location>
        <begin position="216"/>
        <end position="231"/>
    </location>
</feature>
<dbReference type="Pfam" id="PF08223">
    <property type="entry name" value="PaaX_C"/>
    <property type="match status" value="1"/>
</dbReference>
<dbReference type="PANTHER" id="PTHR30319">
    <property type="entry name" value="PHENYLACETIC ACID REGULATOR-RELATED TRANSCRIPTIONAL REPRESSOR"/>
    <property type="match status" value="1"/>
</dbReference>
<dbReference type="InterPro" id="IPR036388">
    <property type="entry name" value="WH-like_DNA-bd_sf"/>
</dbReference>
<reference evidence="6" key="1">
    <citation type="journal article" date="2019" name="Int. J. Syst. Evol. Microbiol.">
        <title>The Global Catalogue of Microorganisms (GCM) 10K type strain sequencing project: providing services to taxonomists for standard genome sequencing and annotation.</title>
        <authorList>
            <consortium name="The Broad Institute Genomics Platform"/>
            <consortium name="The Broad Institute Genome Sequencing Center for Infectious Disease"/>
            <person name="Wu L."/>
            <person name="Ma J."/>
        </authorList>
    </citation>
    <scope>NUCLEOTIDE SEQUENCE [LARGE SCALE GENOMIC DNA]</scope>
    <source>
        <strain evidence="6">JCM 30742</strain>
    </source>
</reference>
<evidence type="ECO:0000313" key="6">
    <source>
        <dbReference type="Proteomes" id="UP001500752"/>
    </source>
</evidence>
<feature type="region of interest" description="Disordered" evidence="1">
    <location>
        <begin position="211"/>
        <end position="231"/>
    </location>
</feature>
<dbReference type="Proteomes" id="UP001500752">
    <property type="component" value="Unassembled WGS sequence"/>
</dbReference>
<sequence length="309" mass="34153">MQSKPLHQELVVTLYGLYARETGSLPVASLVALLADLGVENGAARSTVSRLKSKGVLERRADPGPASYSLSASVMDVFRADDARIFAPERSRRGDPWALVVFSVPEAERNRRYELRSELASLGFGFVAGGVAIAPSTVLDQAIQRLRERGLLGYIEYFTAQYGSVPFGSAPNGEGDALRERVRQWWDLEGLDAQYAEFIDDYAGELERWKARPEQAETQQSGTQPAGTKQARTTEVARLDETGHSDAFSTYVPLLTRWRRFPYRDPNIPLELLPVGWKAPRAKALFLELHGMLAAPAEHHARSVLASLA</sequence>
<feature type="domain" description="Transcriptional repressor PaaX-like central Cas2-like" evidence="4">
    <location>
        <begin position="95"/>
        <end position="163"/>
    </location>
</feature>
<evidence type="ECO:0000259" key="2">
    <source>
        <dbReference type="Pfam" id="PF07848"/>
    </source>
</evidence>
<evidence type="ECO:0000259" key="3">
    <source>
        <dbReference type="Pfam" id="PF08223"/>
    </source>
</evidence>
<dbReference type="PIRSF" id="PIRSF020623">
    <property type="entry name" value="PaaX"/>
    <property type="match status" value="1"/>
</dbReference>
<evidence type="ECO:0000256" key="1">
    <source>
        <dbReference type="SAM" id="MobiDB-lite"/>
    </source>
</evidence>
<dbReference type="PANTHER" id="PTHR30319:SF1">
    <property type="entry name" value="TRANSCRIPTIONAL REPRESSOR PAAX"/>
    <property type="match status" value="1"/>
</dbReference>
<protein>
    <submittedName>
        <fullName evidence="5">PaaX family transcriptional regulator C-terminal domain-containing protein</fullName>
    </submittedName>
</protein>
<evidence type="ECO:0000259" key="4">
    <source>
        <dbReference type="Pfam" id="PF20803"/>
    </source>
</evidence>
<dbReference type="Gene3D" id="3.30.70.2650">
    <property type="match status" value="1"/>
</dbReference>
<evidence type="ECO:0000313" key="5">
    <source>
        <dbReference type="EMBL" id="GAA3677622.1"/>
    </source>
</evidence>
<proteinExistence type="predicted"/>